<feature type="compositionally biased region" description="Basic and acidic residues" evidence="1">
    <location>
        <begin position="1"/>
        <end position="10"/>
    </location>
</feature>
<comment type="caution">
    <text evidence="2">The sequence shown here is derived from an EMBL/GenBank/DDBJ whole genome shotgun (WGS) entry which is preliminary data.</text>
</comment>
<dbReference type="Proteomes" id="UP000251341">
    <property type="component" value="Unassembled WGS sequence"/>
</dbReference>
<name>A0A315ERH2_9BURK</name>
<accession>A0A315ERH2</accession>
<gene>
    <name evidence="2" type="ORF">B9Z44_09835</name>
</gene>
<feature type="region of interest" description="Disordered" evidence="1">
    <location>
        <begin position="1"/>
        <end position="107"/>
    </location>
</feature>
<dbReference type="AlphaFoldDB" id="A0A315ERH2"/>
<dbReference type="RefSeq" id="WP_108402328.1">
    <property type="nucleotide sequence ID" value="NZ_NESP01000001.1"/>
</dbReference>
<reference evidence="2 3" key="1">
    <citation type="submission" date="2017-04" db="EMBL/GenBank/DDBJ databases">
        <title>Unexpected and diverse lifestyles within the genus Limnohabitans.</title>
        <authorList>
            <person name="Kasalicky V."/>
            <person name="Mehrshad M."/>
            <person name="Andrei S.-A."/>
            <person name="Salcher M."/>
            <person name="Kratochvilova H."/>
            <person name="Simek K."/>
            <person name="Ghai R."/>
        </authorList>
    </citation>
    <scope>NUCLEOTIDE SEQUENCE [LARGE SCALE GENOMIC DNA]</scope>
    <source>
        <strain evidence="2 3">MWH-C5</strain>
    </source>
</reference>
<keyword evidence="3" id="KW-1185">Reference proteome</keyword>
<proteinExistence type="predicted"/>
<dbReference type="EMBL" id="NESP01000001">
    <property type="protein sequence ID" value="PUE59851.1"/>
    <property type="molecule type" value="Genomic_DNA"/>
</dbReference>
<protein>
    <submittedName>
        <fullName evidence="2">Uncharacterized protein</fullName>
    </submittedName>
</protein>
<organism evidence="2 3">
    <name type="scientific">Limnohabitans curvus</name>
    <dbReference type="NCBI Taxonomy" id="323423"/>
    <lineage>
        <taxon>Bacteria</taxon>
        <taxon>Pseudomonadati</taxon>
        <taxon>Pseudomonadota</taxon>
        <taxon>Betaproteobacteria</taxon>
        <taxon>Burkholderiales</taxon>
        <taxon>Comamonadaceae</taxon>
        <taxon>Limnohabitans</taxon>
    </lineage>
</organism>
<evidence type="ECO:0000313" key="3">
    <source>
        <dbReference type="Proteomes" id="UP000251341"/>
    </source>
</evidence>
<evidence type="ECO:0000313" key="2">
    <source>
        <dbReference type="EMBL" id="PUE59851.1"/>
    </source>
</evidence>
<evidence type="ECO:0000256" key="1">
    <source>
        <dbReference type="SAM" id="MobiDB-lite"/>
    </source>
</evidence>
<sequence>MSQEHDKSIHSESAPFEPGYQVDSLPKISVPDLPDDAQGLTAEALAQVPTLTEQVDDAPGKDLVDGAPASRVMPVAEPADSNPAAAMADELASPAPSEPPQDTPVQADTWVEELHVRMGKLTDDIQTLNVRLDRLDEQNKAKA</sequence>